<dbReference type="GO" id="GO:0008270">
    <property type="term" value="F:zinc ion binding"/>
    <property type="evidence" value="ECO:0007669"/>
    <property type="project" value="InterPro"/>
</dbReference>
<dbReference type="PANTHER" id="PTHR47256:SF1">
    <property type="entry name" value="ZN(II)2CYS6 TRANSCRIPTION FACTOR (EUROFUNG)"/>
    <property type="match status" value="1"/>
</dbReference>
<dbReference type="PANTHER" id="PTHR47256">
    <property type="entry name" value="ZN(II)2CYS6 TRANSCRIPTION FACTOR (EUROFUNG)-RELATED"/>
    <property type="match status" value="1"/>
</dbReference>
<dbReference type="OrthoDB" id="10261408at2759"/>
<proteinExistence type="predicted"/>
<dbReference type="SUPFAM" id="SSF57701">
    <property type="entry name" value="Zn2/Cys6 DNA-binding domain"/>
    <property type="match status" value="1"/>
</dbReference>
<keyword evidence="1" id="KW-0539">Nucleus</keyword>
<dbReference type="Pfam" id="PF00172">
    <property type="entry name" value="Zn_clus"/>
    <property type="match status" value="1"/>
</dbReference>
<dbReference type="CDD" id="cd12148">
    <property type="entry name" value="fungal_TF_MHR"/>
    <property type="match status" value="1"/>
</dbReference>
<dbReference type="InterPro" id="IPR036864">
    <property type="entry name" value="Zn2-C6_fun-type_DNA-bd_sf"/>
</dbReference>
<dbReference type="HOGENOM" id="CLU_019833_0_0_1"/>
<evidence type="ECO:0000256" key="1">
    <source>
        <dbReference type="ARBA" id="ARBA00023242"/>
    </source>
</evidence>
<dbReference type="KEGG" id="trr:M419DRAFT_109343"/>
<dbReference type="Proteomes" id="UP000024376">
    <property type="component" value="Unassembled WGS sequence"/>
</dbReference>
<dbReference type="CDD" id="cd00067">
    <property type="entry name" value="GAL4"/>
    <property type="match status" value="1"/>
</dbReference>
<dbReference type="PROSITE" id="PS50048">
    <property type="entry name" value="ZN2_CY6_FUNGAL_2"/>
    <property type="match status" value="1"/>
</dbReference>
<dbReference type="GO" id="GO:0000981">
    <property type="term" value="F:DNA-binding transcription factor activity, RNA polymerase II-specific"/>
    <property type="evidence" value="ECO:0007669"/>
    <property type="project" value="InterPro"/>
</dbReference>
<sequence>MKKRYPPLLPSVPGQPSGPAEPSSSSQQLKRRRTGVSVACNACRRKKIRCDGLRPTCSTCRELAVRCTYRDDYKLTPEAQGLLVEVMRLLNSLPEREAIRMLRYLKSETDAAVILSTLRGGISAIHQPSELRIAVATMDNSFHALQLGSQNPVAYPYLPPLQPQALPRDDFRRLTTMGSKPSSPYSPSRRMLWDRDPTESQAPLCDERLHQLDISHWTNAPINNESAARAISLYLETDHPLLGFFEPNLFVSDLINHKHDYCSPMLVNSLLYWACQMYSAVDPGIDALAAYFCAEAETIWRTERESDSLLNLASALFLGLGYLGQGRDHAVLSYTSQATKMATRLGLFGVDEHSRAKPSIDKLSKEAASAYMYAAWGSFNWIRWVPLFPLEGPEPEPQSRYMGGVFPYLCQFWSIMYEVSLAYDDSQSSLDSQGTLSFAEHKFRQLLAWSNTLPSRLLRANQNPHYVQVLHIWFHTAVLCLFRPCIQDSPDIVYAASVAQLKDLVLNFRLHFASSTYTVLWHTALIYITNELLTGPKDNDWFFYFLICVYGYERLSRSWRVTTSISRALLSMALRKGGITSTTARTILKDLGPDDFRKKYGEIRATFMADLDMAEEDPSNATVERQAEDFEHNAMLRDYTNILDADEAA</sequence>
<name>A0A024SBL7_HYPJR</name>
<feature type="domain" description="Zn(2)-C6 fungal-type" evidence="3">
    <location>
        <begin position="39"/>
        <end position="69"/>
    </location>
</feature>
<evidence type="ECO:0000259" key="3">
    <source>
        <dbReference type="PROSITE" id="PS50048"/>
    </source>
</evidence>
<accession>A0A024SBL7</accession>
<feature type="region of interest" description="Disordered" evidence="2">
    <location>
        <begin position="1"/>
        <end position="32"/>
    </location>
</feature>
<evidence type="ECO:0000313" key="4">
    <source>
        <dbReference type="EMBL" id="ETS02760.1"/>
    </source>
</evidence>
<gene>
    <name evidence="4" type="ORF">M419DRAFT_109343</name>
</gene>
<dbReference type="InterPro" id="IPR053187">
    <property type="entry name" value="Notoamide_regulator"/>
</dbReference>
<dbReference type="InterPro" id="IPR001138">
    <property type="entry name" value="Zn2Cys6_DnaBD"/>
</dbReference>
<evidence type="ECO:0000313" key="5">
    <source>
        <dbReference type="Proteomes" id="UP000024376"/>
    </source>
</evidence>
<protein>
    <recommendedName>
        <fullName evidence="3">Zn(2)-C6 fungal-type domain-containing protein</fullName>
    </recommendedName>
</protein>
<dbReference type="PROSITE" id="PS00463">
    <property type="entry name" value="ZN2_CY6_FUNGAL_1"/>
    <property type="match status" value="1"/>
</dbReference>
<dbReference type="EMBL" id="KI911144">
    <property type="protein sequence ID" value="ETS02760.1"/>
    <property type="molecule type" value="Genomic_DNA"/>
</dbReference>
<dbReference type="SMART" id="SM00066">
    <property type="entry name" value="GAL4"/>
    <property type="match status" value="1"/>
</dbReference>
<evidence type="ECO:0000256" key="2">
    <source>
        <dbReference type="SAM" id="MobiDB-lite"/>
    </source>
</evidence>
<organism evidence="4 5">
    <name type="scientific">Hypocrea jecorina (strain ATCC 56765 / BCRC 32924 / NRRL 11460 / Rut C-30)</name>
    <name type="common">Trichoderma reesei</name>
    <dbReference type="NCBI Taxonomy" id="1344414"/>
    <lineage>
        <taxon>Eukaryota</taxon>
        <taxon>Fungi</taxon>
        <taxon>Dikarya</taxon>
        <taxon>Ascomycota</taxon>
        <taxon>Pezizomycotina</taxon>
        <taxon>Sordariomycetes</taxon>
        <taxon>Hypocreomycetidae</taxon>
        <taxon>Hypocreales</taxon>
        <taxon>Hypocreaceae</taxon>
        <taxon>Trichoderma</taxon>
    </lineage>
</organism>
<reference evidence="5" key="1">
    <citation type="journal article" date="2013" name="Ind. Biotechnol.">
        <title>Comparative genomics analysis of Trichoderma reesei strains.</title>
        <authorList>
            <person name="Koike H."/>
            <person name="Aerts A."/>
            <person name="LaButti K."/>
            <person name="Grigoriev I.V."/>
            <person name="Baker S.E."/>
        </authorList>
    </citation>
    <scope>NUCLEOTIDE SEQUENCE [LARGE SCALE GENOMIC DNA]</scope>
    <source>
        <strain evidence="5">ATCC 56765 / BCRC 32924 / NRRL 11460 / Rut C-30</strain>
    </source>
</reference>
<dbReference type="Gene3D" id="4.10.240.10">
    <property type="entry name" value="Zn(2)-C6 fungal-type DNA-binding domain"/>
    <property type="match status" value="1"/>
</dbReference>
<dbReference type="AlphaFoldDB" id="A0A024SBL7"/>